<dbReference type="EnsemblPlants" id="AVESA.00010b.r2.4AG0650290.1">
    <property type="protein sequence ID" value="AVESA.00010b.r2.4AG0650290.1.CDS.1"/>
    <property type="gene ID" value="AVESA.00010b.r2.4AG0650290"/>
</dbReference>
<proteinExistence type="predicted"/>
<name>A0ACD5WJL8_AVESA</name>
<protein>
    <submittedName>
        <fullName evidence="1">Uncharacterized protein</fullName>
    </submittedName>
</protein>
<sequence>MSTTMSCSSSLSLSGTRTMSPPRRPAAPFVSQQQSISRRRRSSVITSAVSTDEKPAPAKEKPASVVGDMERGTLAEDSGRSDGQLTSRWREIHGSNNWEGLLDPIDTVLRGELIRYGEFAQACYDSFDYDRFSRYCGTCRYPPKTFFADVGLAGVGYEVTRYLYATSHVHLPNFSIAKHNPLDDRMWSETATFIGFVAVSSDAETARIGRRDIAVAWRGTVTKLEWVEDVSAFLEPIGQYGIPCEDPRVKVEAGFADLYTGKDPKCKYCKYSAREQVLAEVRKLVELYAGKGEEVSVTVTGHSLGSALAMLSAFDIAETGANVSPSADVKAPVCVYSFSGPRVGNTWFGERFEKELGVKALRILNVHDMVPKVPGIFTEAIYPMWLLRLADMLGLPSVYSHIGVLLALDHEVSPFLKRTFDLASYHNLEAHLHLLDGYNGRGREFKLGGRDPALVNKAADFLKDDHMVPPGWRQDLNKGMVRTEDGKWTLPHRPRDVEEHPDDTDLHLAQLGLLTTEVANAAT</sequence>
<organism evidence="1 2">
    <name type="scientific">Avena sativa</name>
    <name type="common">Oat</name>
    <dbReference type="NCBI Taxonomy" id="4498"/>
    <lineage>
        <taxon>Eukaryota</taxon>
        <taxon>Viridiplantae</taxon>
        <taxon>Streptophyta</taxon>
        <taxon>Embryophyta</taxon>
        <taxon>Tracheophyta</taxon>
        <taxon>Spermatophyta</taxon>
        <taxon>Magnoliopsida</taxon>
        <taxon>Liliopsida</taxon>
        <taxon>Poales</taxon>
        <taxon>Poaceae</taxon>
        <taxon>BOP clade</taxon>
        <taxon>Pooideae</taxon>
        <taxon>Poodae</taxon>
        <taxon>Poeae</taxon>
        <taxon>Poeae Chloroplast Group 1 (Aveneae type)</taxon>
        <taxon>Aveninae</taxon>
        <taxon>Avena</taxon>
    </lineage>
</organism>
<reference evidence="1" key="1">
    <citation type="submission" date="2021-05" db="EMBL/GenBank/DDBJ databases">
        <authorList>
            <person name="Scholz U."/>
            <person name="Mascher M."/>
            <person name="Fiebig A."/>
        </authorList>
    </citation>
    <scope>NUCLEOTIDE SEQUENCE [LARGE SCALE GENOMIC DNA]</scope>
</reference>
<accession>A0ACD5WJL8</accession>
<dbReference type="Proteomes" id="UP001732700">
    <property type="component" value="Chromosome 4A"/>
</dbReference>
<evidence type="ECO:0000313" key="1">
    <source>
        <dbReference type="EnsemblPlants" id="AVESA.00010b.r2.4AG0650290.1.CDS.1"/>
    </source>
</evidence>
<keyword evidence="2" id="KW-1185">Reference proteome</keyword>
<reference evidence="1" key="2">
    <citation type="submission" date="2025-09" db="UniProtKB">
        <authorList>
            <consortium name="EnsemblPlants"/>
        </authorList>
    </citation>
    <scope>IDENTIFICATION</scope>
</reference>
<evidence type="ECO:0000313" key="2">
    <source>
        <dbReference type="Proteomes" id="UP001732700"/>
    </source>
</evidence>